<evidence type="ECO:0000313" key="2">
    <source>
        <dbReference type="Proteomes" id="UP000460221"/>
    </source>
</evidence>
<evidence type="ECO:0000313" key="1">
    <source>
        <dbReference type="EMBL" id="MTD17503.1"/>
    </source>
</evidence>
<comment type="caution">
    <text evidence="1">The sequence shown here is derived from an EMBL/GenBank/DDBJ whole genome shotgun (WGS) entry which is preliminary data.</text>
</comment>
<proteinExistence type="predicted"/>
<dbReference type="AlphaFoldDB" id="A0A7K1FWA7"/>
<dbReference type="EMBL" id="WLYK01000022">
    <property type="protein sequence ID" value="MTD17503.1"/>
    <property type="molecule type" value="Genomic_DNA"/>
</dbReference>
<reference evidence="1 2" key="1">
    <citation type="submission" date="2019-11" db="EMBL/GenBank/DDBJ databases">
        <authorList>
            <person name="Jiang L.-Q."/>
        </authorList>
    </citation>
    <scope>NUCLEOTIDE SEQUENCE [LARGE SCALE GENOMIC DNA]</scope>
    <source>
        <strain evidence="1 2">YIM 132087</strain>
    </source>
</reference>
<dbReference type="RefSeq" id="WP_154771498.1">
    <property type="nucleotide sequence ID" value="NZ_WLYK01000022.1"/>
</dbReference>
<sequence length="61" mass="7050">MDWPALMDREQAAAYLGGISLTSLRALTDRKAFPKVFVLSMPRYRRADIDAFIKHLRVVRD</sequence>
<dbReference type="Proteomes" id="UP000460221">
    <property type="component" value="Unassembled WGS sequence"/>
</dbReference>
<protein>
    <submittedName>
        <fullName evidence="1">Helix-turn-helix domain-containing protein</fullName>
    </submittedName>
</protein>
<keyword evidence="2" id="KW-1185">Reference proteome</keyword>
<gene>
    <name evidence="1" type="ORF">GIS00_26600</name>
</gene>
<organism evidence="1 2">
    <name type="scientific">Nakamurella alba</name>
    <dbReference type="NCBI Taxonomy" id="2665158"/>
    <lineage>
        <taxon>Bacteria</taxon>
        <taxon>Bacillati</taxon>
        <taxon>Actinomycetota</taxon>
        <taxon>Actinomycetes</taxon>
        <taxon>Nakamurellales</taxon>
        <taxon>Nakamurellaceae</taxon>
        <taxon>Nakamurella</taxon>
    </lineage>
</organism>
<accession>A0A7K1FWA7</accession>
<name>A0A7K1FWA7_9ACTN</name>